<protein>
    <submittedName>
        <fullName evidence="4">Gryzun, putative trafficking through golgi-domain-containing protein</fullName>
    </submittedName>
</protein>
<sequence length="1234" mass="137569">MDDYPAGSLDHSVPFLLALGTSATATYDSGLNATLKEQAILIRSELPPLDTDQAHALLRYIQSRDATNLPCNARDAPTKHRFRVKTAERSILLPPRRARLPDGIEAPTPNVVLHSPYSPLSPVSPLYPDGIMDAQWIRKHQDLVPSVILCFYTLTADPTLATLYDNKIKTDVNNIRGLLSQSGYKSKLAVVFLSDRATRSLENLQERLENLRRGCGVDPKLLFFVSPNDSQEELERMGENMLTTLYTVSMEYYRDLGRHCRKKRGRGVAPQPTVPPTSGTSQTLSLAGWNARYDFKSAVFAEYRAEMDVALRSYEQAYESLLSSELMEVIPSWSPRWNEARFLADVITVRCLRCMLWNGQHSAAARRWQFHRDRIADFLERRSRGTRNYGWEAWEARWATIMANLAEKAEIPDFSPETHTLYLQPEKSAMGERLQPWEHLHHPGYWYRLAAKHTQSRRAFAHQIPEDDRRSPGASPASHVAKSAFAYDTYMCPDPYEEYPLSGAGVDHGRMIIERLMKARSEFLDRQQFRFATEVSLDCARELALIKDWKNMVELLVPLWKELPFRTEGWITIADELSWSLRAAAAAVGSAGLVLAIDWELLSRSFPKRTGWHYDITKSLEGITSDSKPSVSIPSGRILPPISTTFLFQNEHGKAGQSVKSQLLIKSNAHQGSAPIRLTSLTVSFSGSLSEIIISHQGADTTQQERGNVSVSSVALTKAVDANVAADEIPRSNITLEGAADLTLSPGQTLVFNLDIPLREPGETRVDSLTLNLESEAFDLEQALDFPEENKANFWYISPSATKRITRPNPLAIKVLPRPPKLEVKCPAWKEQYYTDEVIDLDFDLINGEDTEAVAKLDVTLFGESPPKFVVTIPDSDEKSSSAIRSEESSLLAAPLGSVPSSKALQIHLSLPPIDHPSQFDLTIKVAYYLSTNPGTPISQTAVFRLNVVNPFEASYDLLPRIHPDPWPSFFDPDGIPAPDGQQPIPFKGLSQSWCLVTKYASFASEPLEIHDLNLSISSSPFIRCQATPNSPISSPKETPPQQIQESSFSLTAQRSTLDDRSPTPMDVQFVVKWSRTSSSGTVNTTQLPIPRFNLFGTEPRVLATVSYDEGPEVLKLRICIENASNHFLTFGVVMEPSEEFAFSGAKNTSLNLLPVQRRWIEWRILPFGIDGDDGQGRWIGLSGLVVRDKYYQKVLKVVAGGEGVRNLSAKEGGTGGGVEVWAPGRKPGNKVEE</sequence>
<evidence type="ECO:0000259" key="3">
    <source>
        <dbReference type="Pfam" id="PF11817"/>
    </source>
</evidence>
<reference evidence="4" key="2">
    <citation type="submission" date="2023-06" db="EMBL/GenBank/DDBJ databases">
        <authorList>
            <consortium name="Lawrence Berkeley National Laboratory"/>
            <person name="Mondo S.J."/>
            <person name="Hensen N."/>
            <person name="Bonometti L."/>
            <person name="Westerberg I."/>
            <person name="Brannstrom I.O."/>
            <person name="Guillou S."/>
            <person name="Cros-Aarteil S."/>
            <person name="Calhoun S."/>
            <person name="Haridas S."/>
            <person name="Kuo A."/>
            <person name="Pangilinan J."/>
            <person name="Riley R."/>
            <person name="Labutti K."/>
            <person name="Andreopoulos B."/>
            <person name="Lipzen A."/>
            <person name="Chen C."/>
            <person name="Yanf M."/>
            <person name="Daum C."/>
            <person name="Ng V."/>
            <person name="Clum A."/>
            <person name="Steindorff A."/>
            <person name="Ohm R."/>
            <person name="Martin F."/>
            <person name="Silar P."/>
            <person name="Natvig D."/>
            <person name="Lalanne C."/>
            <person name="Gautier V."/>
            <person name="Ament-Velasquez S.L."/>
            <person name="Kruys A."/>
            <person name="Hutchinson M.I."/>
            <person name="Powell A.J."/>
            <person name="Barry K."/>
            <person name="Miller A.N."/>
            <person name="Grigoriev I.V."/>
            <person name="Debuchy R."/>
            <person name="Gladieux P."/>
            <person name="Thoren M.H."/>
            <person name="Johannesson H."/>
        </authorList>
    </citation>
    <scope>NUCLEOTIDE SEQUENCE</scope>
    <source>
        <strain evidence="4">PSN324</strain>
    </source>
</reference>
<dbReference type="AlphaFoldDB" id="A0AAV9HUP5"/>
<feature type="domain" description="Gryzun putative trafficking through Golgi" evidence="2">
    <location>
        <begin position="632"/>
        <end position="1206"/>
    </location>
</feature>
<organism evidence="4 5">
    <name type="scientific">Cladorrhinum samala</name>
    <dbReference type="NCBI Taxonomy" id="585594"/>
    <lineage>
        <taxon>Eukaryota</taxon>
        <taxon>Fungi</taxon>
        <taxon>Dikarya</taxon>
        <taxon>Ascomycota</taxon>
        <taxon>Pezizomycotina</taxon>
        <taxon>Sordariomycetes</taxon>
        <taxon>Sordariomycetidae</taxon>
        <taxon>Sordariales</taxon>
        <taxon>Podosporaceae</taxon>
        <taxon>Cladorrhinum</taxon>
    </lineage>
</organism>
<evidence type="ECO:0000313" key="4">
    <source>
        <dbReference type="EMBL" id="KAK4463784.1"/>
    </source>
</evidence>
<dbReference type="Pfam" id="PF07919">
    <property type="entry name" value="Gryzun"/>
    <property type="match status" value="1"/>
</dbReference>
<dbReference type="EMBL" id="MU864955">
    <property type="protein sequence ID" value="KAK4463784.1"/>
    <property type="molecule type" value="Genomic_DNA"/>
</dbReference>
<gene>
    <name evidence="4" type="ORF">QBC42DRAFT_198132</name>
</gene>
<dbReference type="InterPro" id="IPR021773">
    <property type="entry name" value="TPC11"/>
</dbReference>
<dbReference type="InterPro" id="IPR012880">
    <property type="entry name" value="Gryzun"/>
</dbReference>
<keyword evidence="5" id="KW-1185">Reference proteome</keyword>
<comment type="caution">
    <text evidence="4">The sequence shown here is derived from an EMBL/GenBank/DDBJ whole genome shotgun (WGS) entry which is preliminary data.</text>
</comment>
<feature type="region of interest" description="Disordered" evidence="1">
    <location>
        <begin position="1028"/>
        <end position="1050"/>
    </location>
</feature>
<dbReference type="Pfam" id="PF11817">
    <property type="entry name" value="Foie-gras_1"/>
    <property type="match status" value="1"/>
</dbReference>
<feature type="domain" description="Trafficking protein particle complex subunit 11" evidence="3">
    <location>
        <begin position="336"/>
        <end position="604"/>
    </location>
</feature>
<evidence type="ECO:0000256" key="1">
    <source>
        <dbReference type="SAM" id="MobiDB-lite"/>
    </source>
</evidence>
<name>A0AAV9HUP5_9PEZI</name>
<dbReference type="PANTHER" id="PTHR14374:SF0">
    <property type="entry name" value="TRAFFICKING PROTEIN PARTICLE COMPLEX SUBUNIT 11"/>
    <property type="match status" value="1"/>
</dbReference>
<dbReference type="Proteomes" id="UP001321749">
    <property type="component" value="Unassembled WGS sequence"/>
</dbReference>
<evidence type="ECO:0000259" key="2">
    <source>
        <dbReference type="Pfam" id="PF07919"/>
    </source>
</evidence>
<proteinExistence type="predicted"/>
<accession>A0AAV9HUP5</accession>
<dbReference type="PANTHER" id="PTHR14374">
    <property type="entry name" value="FOIE GRAS"/>
    <property type="match status" value="1"/>
</dbReference>
<evidence type="ECO:0000313" key="5">
    <source>
        <dbReference type="Proteomes" id="UP001321749"/>
    </source>
</evidence>
<reference evidence="4" key="1">
    <citation type="journal article" date="2023" name="Mol. Phylogenet. Evol.">
        <title>Genome-scale phylogeny and comparative genomics of the fungal order Sordariales.</title>
        <authorList>
            <person name="Hensen N."/>
            <person name="Bonometti L."/>
            <person name="Westerberg I."/>
            <person name="Brannstrom I.O."/>
            <person name="Guillou S."/>
            <person name="Cros-Aarteil S."/>
            <person name="Calhoun S."/>
            <person name="Haridas S."/>
            <person name="Kuo A."/>
            <person name="Mondo S."/>
            <person name="Pangilinan J."/>
            <person name="Riley R."/>
            <person name="LaButti K."/>
            <person name="Andreopoulos B."/>
            <person name="Lipzen A."/>
            <person name="Chen C."/>
            <person name="Yan M."/>
            <person name="Daum C."/>
            <person name="Ng V."/>
            <person name="Clum A."/>
            <person name="Steindorff A."/>
            <person name="Ohm R.A."/>
            <person name="Martin F."/>
            <person name="Silar P."/>
            <person name="Natvig D.O."/>
            <person name="Lalanne C."/>
            <person name="Gautier V."/>
            <person name="Ament-Velasquez S.L."/>
            <person name="Kruys A."/>
            <person name="Hutchinson M.I."/>
            <person name="Powell A.J."/>
            <person name="Barry K."/>
            <person name="Miller A.N."/>
            <person name="Grigoriev I.V."/>
            <person name="Debuchy R."/>
            <person name="Gladieux P."/>
            <person name="Hiltunen Thoren M."/>
            <person name="Johannesson H."/>
        </authorList>
    </citation>
    <scope>NUCLEOTIDE SEQUENCE</scope>
    <source>
        <strain evidence="4">PSN324</strain>
    </source>
</reference>